<organism evidence="1 2">
    <name type="scientific">Pseudoalteromonas citrea</name>
    <dbReference type="NCBI Taxonomy" id="43655"/>
    <lineage>
        <taxon>Bacteria</taxon>
        <taxon>Pseudomonadati</taxon>
        <taxon>Pseudomonadota</taxon>
        <taxon>Gammaproteobacteria</taxon>
        <taxon>Alteromonadales</taxon>
        <taxon>Pseudoalteromonadaceae</taxon>
        <taxon>Pseudoalteromonas</taxon>
    </lineage>
</organism>
<evidence type="ECO:0000313" key="2">
    <source>
        <dbReference type="Proteomes" id="UP000016487"/>
    </source>
</evidence>
<gene>
    <name evidence="1" type="ORF">PCIT_a2996</name>
</gene>
<comment type="caution">
    <text evidence="1">The sequence shown here is derived from an EMBL/GenBank/DDBJ whole genome shotgun (WGS) entry which is preliminary data.</text>
</comment>
<proteinExistence type="predicted"/>
<sequence>MLKIGQYEYYDINSLLDPQTQQPIVEGKIIGYGVHQGIEGNTVAEAIEQYQNNQVKLQRKAAYKEESDPLYMEFLFDESVLKKQQWKDKVTEIKQRFPLHLPLQ</sequence>
<dbReference type="Proteomes" id="UP000016487">
    <property type="component" value="Unassembled WGS sequence"/>
</dbReference>
<protein>
    <submittedName>
        <fullName evidence="1">Uncharacterized protein</fullName>
    </submittedName>
</protein>
<evidence type="ECO:0000313" key="1">
    <source>
        <dbReference type="EMBL" id="KAF7770047.1"/>
    </source>
</evidence>
<accession>A0AAD4FRM8</accession>
<dbReference type="RefSeq" id="WP_010367857.1">
    <property type="nucleotide sequence ID" value="NZ_AHBZ03000021.1"/>
</dbReference>
<dbReference type="AlphaFoldDB" id="A0AAD4FRM8"/>
<reference evidence="1" key="1">
    <citation type="journal article" date="2012" name="J. Bacteriol.">
        <title>Genome sequences of type strains of seven species of the marine bacterium Pseudoalteromonas.</title>
        <authorList>
            <person name="Xie B.B."/>
            <person name="Shu Y.L."/>
            <person name="Qin Q.L."/>
            <person name="Rong J.C."/>
            <person name="Zhang X.Y."/>
            <person name="Chen X.L."/>
            <person name="Shi M."/>
            <person name="He H.L."/>
            <person name="Zhou B.C."/>
            <person name="Zhang Y.Z."/>
        </authorList>
    </citation>
    <scope>NUCLEOTIDE SEQUENCE</scope>
    <source>
        <strain evidence="1">DSM 8771</strain>
    </source>
</reference>
<name>A0AAD4FRM8_9GAMM</name>
<dbReference type="EMBL" id="AHBZ03000021">
    <property type="protein sequence ID" value="KAF7770047.1"/>
    <property type="molecule type" value="Genomic_DNA"/>
</dbReference>
<reference evidence="1" key="2">
    <citation type="submission" date="2015-03" db="EMBL/GenBank/DDBJ databases">
        <title>Genome sequence of Pseudoalteromonas citrea.</title>
        <authorList>
            <person name="Xie B.-B."/>
            <person name="Rong J.-C."/>
            <person name="Qin Q.-L."/>
            <person name="Zhang Y.-Z."/>
        </authorList>
    </citation>
    <scope>NUCLEOTIDE SEQUENCE</scope>
    <source>
        <strain evidence="1">DSM 8771</strain>
    </source>
</reference>